<comment type="caution">
    <text evidence="1">The sequence shown here is derived from an EMBL/GenBank/DDBJ whole genome shotgun (WGS) entry which is preliminary data.</text>
</comment>
<dbReference type="Proteomes" id="UP000220900">
    <property type="component" value="Unassembled WGS sequence"/>
</dbReference>
<evidence type="ECO:0000313" key="2">
    <source>
        <dbReference type="Proteomes" id="UP000220900"/>
    </source>
</evidence>
<protein>
    <recommendedName>
        <fullName evidence="3">HNH endonuclease</fullName>
    </recommendedName>
</protein>
<evidence type="ECO:0008006" key="3">
    <source>
        <dbReference type="Google" id="ProtNLM"/>
    </source>
</evidence>
<sequence>MNSNTDFTHFKLLPDWKPVIFHGHTIRSVVTRTLWNKIRQHILKTYNYTCCICDFNATSNEEFRKLHVHEVGEYDFENLVCHLKGLQLICATCHSFHHFQRTIRVLNKEQLIHLENHFMRVNNCEKGILHKCVLKKQEQLKNLNTYLLKHTTVTFTVNKDVPFYDEILKQLIKKNILFQ</sequence>
<reference evidence="1 2" key="1">
    <citation type="submission" date="2017-09" db="EMBL/GenBank/DDBJ databases">
        <title>Large-scale bioinformatics analysis of Bacillus genomes uncovers conserved roles of natural products in bacterial physiology.</title>
        <authorList>
            <consortium name="Agbiome Team Llc"/>
            <person name="Bleich R.M."/>
            <person name="Grubbs K.J."/>
            <person name="Santa Maria K.C."/>
            <person name="Allen S.E."/>
            <person name="Farag S."/>
            <person name="Shank E.A."/>
            <person name="Bowers A."/>
        </authorList>
    </citation>
    <scope>NUCLEOTIDE SEQUENCE [LARGE SCALE GENOMIC DNA]</scope>
    <source>
        <strain evidence="1 2">AFS002368</strain>
    </source>
</reference>
<accession>A0A2B2FMR3</accession>
<organism evidence="1 2">
    <name type="scientific">Bacillus cereus</name>
    <dbReference type="NCBI Taxonomy" id="1396"/>
    <lineage>
        <taxon>Bacteria</taxon>
        <taxon>Bacillati</taxon>
        <taxon>Bacillota</taxon>
        <taxon>Bacilli</taxon>
        <taxon>Bacillales</taxon>
        <taxon>Bacillaceae</taxon>
        <taxon>Bacillus</taxon>
        <taxon>Bacillus cereus group</taxon>
    </lineage>
</organism>
<proteinExistence type="predicted"/>
<dbReference type="RefSeq" id="WP_098269519.1">
    <property type="nucleotide sequence ID" value="NZ_NTZF01000035.1"/>
</dbReference>
<evidence type="ECO:0000313" key="1">
    <source>
        <dbReference type="EMBL" id="PES90484.1"/>
    </source>
</evidence>
<name>A0A2B2FMR3_BACCE</name>
<gene>
    <name evidence="1" type="ORF">CN491_24360</name>
</gene>
<dbReference type="AlphaFoldDB" id="A0A2B2FMR3"/>
<dbReference type="EMBL" id="NTZF01000035">
    <property type="protein sequence ID" value="PES90484.1"/>
    <property type="molecule type" value="Genomic_DNA"/>
</dbReference>